<evidence type="ECO:0000313" key="3">
    <source>
        <dbReference type="Proteomes" id="UP000077266"/>
    </source>
</evidence>
<dbReference type="AlphaFoldDB" id="A0A165EG35"/>
<protein>
    <submittedName>
        <fullName evidence="2">Uncharacterized protein</fullName>
    </submittedName>
</protein>
<name>A0A165EG35_EXIGL</name>
<dbReference type="Proteomes" id="UP000077266">
    <property type="component" value="Unassembled WGS sequence"/>
</dbReference>
<dbReference type="EMBL" id="KV426142">
    <property type="protein sequence ID" value="KZV86856.1"/>
    <property type="molecule type" value="Genomic_DNA"/>
</dbReference>
<accession>A0A165EG35</accession>
<organism evidence="2 3">
    <name type="scientific">Exidia glandulosa HHB12029</name>
    <dbReference type="NCBI Taxonomy" id="1314781"/>
    <lineage>
        <taxon>Eukaryota</taxon>
        <taxon>Fungi</taxon>
        <taxon>Dikarya</taxon>
        <taxon>Basidiomycota</taxon>
        <taxon>Agaricomycotina</taxon>
        <taxon>Agaricomycetes</taxon>
        <taxon>Auriculariales</taxon>
        <taxon>Exidiaceae</taxon>
        <taxon>Exidia</taxon>
    </lineage>
</organism>
<dbReference type="InParanoid" id="A0A165EG35"/>
<feature type="region of interest" description="Disordered" evidence="1">
    <location>
        <begin position="96"/>
        <end position="119"/>
    </location>
</feature>
<sequence>MSLYVASPEALCFNPSLATATKMSAFLPMGYYYAENGDIIPAGIGGTVNAIHTLLQLCQMLTLIATLRNPSADKACGVRPARRWVNHYSWRRYMDPKSLQPRGYGRRQGNEGELAAVNA</sequence>
<keyword evidence="3" id="KW-1185">Reference proteome</keyword>
<evidence type="ECO:0000256" key="1">
    <source>
        <dbReference type="SAM" id="MobiDB-lite"/>
    </source>
</evidence>
<gene>
    <name evidence="2" type="ORF">EXIGLDRAFT_215940</name>
</gene>
<reference evidence="2 3" key="1">
    <citation type="journal article" date="2016" name="Mol. Biol. Evol.">
        <title>Comparative Genomics of Early-Diverging Mushroom-Forming Fungi Provides Insights into the Origins of Lignocellulose Decay Capabilities.</title>
        <authorList>
            <person name="Nagy L.G."/>
            <person name="Riley R."/>
            <person name="Tritt A."/>
            <person name="Adam C."/>
            <person name="Daum C."/>
            <person name="Floudas D."/>
            <person name="Sun H."/>
            <person name="Yadav J.S."/>
            <person name="Pangilinan J."/>
            <person name="Larsson K.H."/>
            <person name="Matsuura K."/>
            <person name="Barry K."/>
            <person name="Labutti K."/>
            <person name="Kuo R."/>
            <person name="Ohm R.A."/>
            <person name="Bhattacharya S.S."/>
            <person name="Shirouzu T."/>
            <person name="Yoshinaga Y."/>
            <person name="Martin F.M."/>
            <person name="Grigoriev I.V."/>
            <person name="Hibbett D.S."/>
        </authorList>
    </citation>
    <scope>NUCLEOTIDE SEQUENCE [LARGE SCALE GENOMIC DNA]</scope>
    <source>
        <strain evidence="2 3">HHB12029</strain>
    </source>
</reference>
<evidence type="ECO:0000313" key="2">
    <source>
        <dbReference type="EMBL" id="KZV86856.1"/>
    </source>
</evidence>
<proteinExistence type="predicted"/>